<dbReference type="CDD" id="cd00146">
    <property type="entry name" value="PKD"/>
    <property type="match status" value="1"/>
</dbReference>
<dbReference type="PROSITE" id="PS50093">
    <property type="entry name" value="PKD"/>
    <property type="match status" value="2"/>
</dbReference>
<feature type="domain" description="Cadherin" evidence="3">
    <location>
        <begin position="951"/>
        <end position="1048"/>
    </location>
</feature>
<evidence type="ECO:0000259" key="3">
    <source>
        <dbReference type="PROSITE" id="PS50268"/>
    </source>
</evidence>
<dbReference type="SUPFAM" id="SSF49313">
    <property type="entry name" value="Cadherin-like"/>
    <property type="match status" value="5"/>
</dbReference>
<dbReference type="Gene3D" id="2.60.40.3440">
    <property type="match status" value="1"/>
</dbReference>
<dbReference type="InterPro" id="IPR013783">
    <property type="entry name" value="Ig-like_fold"/>
</dbReference>
<dbReference type="CDD" id="cd11304">
    <property type="entry name" value="Cadherin_repeat"/>
    <property type="match status" value="1"/>
</dbReference>
<protein>
    <submittedName>
        <fullName evidence="4">YDG domain-containing protein</fullName>
    </submittedName>
</protein>
<feature type="domain" description="Cadherin" evidence="3">
    <location>
        <begin position="853"/>
        <end position="946"/>
    </location>
</feature>
<dbReference type="PRINTS" id="PR00313">
    <property type="entry name" value="CABNDNGRPT"/>
</dbReference>
<gene>
    <name evidence="4" type="ORF">V5E97_37170</name>
</gene>
<dbReference type="GO" id="GO:0005509">
    <property type="term" value="F:calcium ion binding"/>
    <property type="evidence" value="ECO:0007669"/>
    <property type="project" value="InterPro"/>
</dbReference>
<dbReference type="GO" id="GO:0007156">
    <property type="term" value="P:homophilic cell adhesion via plasma membrane adhesion molecules"/>
    <property type="evidence" value="ECO:0007669"/>
    <property type="project" value="InterPro"/>
</dbReference>
<dbReference type="EMBL" id="CP155447">
    <property type="protein sequence ID" value="XBH03890.1"/>
    <property type="molecule type" value="Genomic_DNA"/>
</dbReference>
<dbReference type="PROSITE" id="PS50268">
    <property type="entry name" value="CADHERIN_2"/>
    <property type="match status" value="2"/>
</dbReference>
<accession>A0AAU7CFN2</accession>
<feature type="domain" description="PKD" evidence="2">
    <location>
        <begin position="1066"/>
        <end position="1129"/>
    </location>
</feature>
<dbReference type="Pfam" id="PF17963">
    <property type="entry name" value="Big_9"/>
    <property type="match status" value="4"/>
</dbReference>
<dbReference type="NCBIfam" id="TIGR01965">
    <property type="entry name" value="VCBS_repeat"/>
    <property type="match status" value="1"/>
</dbReference>
<dbReference type="NCBIfam" id="NF012211">
    <property type="entry name" value="tand_rpt_95"/>
    <property type="match status" value="4"/>
</dbReference>
<feature type="region of interest" description="Disordered" evidence="1">
    <location>
        <begin position="2645"/>
        <end position="2670"/>
    </location>
</feature>
<organism evidence="4">
    <name type="scientific">Singulisphaera sp. Ch08</name>
    <dbReference type="NCBI Taxonomy" id="3120278"/>
    <lineage>
        <taxon>Bacteria</taxon>
        <taxon>Pseudomonadati</taxon>
        <taxon>Planctomycetota</taxon>
        <taxon>Planctomycetia</taxon>
        <taxon>Isosphaerales</taxon>
        <taxon>Isosphaeraceae</taxon>
        <taxon>Singulisphaera</taxon>
    </lineage>
</organism>
<feature type="domain" description="PKD" evidence="2">
    <location>
        <begin position="2378"/>
        <end position="2431"/>
    </location>
</feature>
<dbReference type="Pfam" id="PF05345">
    <property type="entry name" value="He_PIG"/>
    <property type="match status" value="3"/>
</dbReference>
<dbReference type="InterPro" id="IPR035986">
    <property type="entry name" value="PKD_dom_sf"/>
</dbReference>
<dbReference type="InterPro" id="IPR001343">
    <property type="entry name" value="Hemolysn_Ca-bd"/>
</dbReference>
<sequence>MLHPTSYRSGSKSRRQRSRRSTVAPVLQCLEERRLLSVASADVFRAQLSNATDFAAPTTAAYVNLKYANVDANSTGLVVQSDGSLLVAQSGLYTIAGDFDFIAFPGSNYVPTQILVNGAVVDLSLATSISGQWNMAHFGLTRQFQVGEIVQIQTRPDLILAMDNGPWSNLDVVRHNMVGQSPTANTFRAQLSNASEFAALSTPAFENLKYANIEHNSTGLVVQSDGSLLVTQAGLYTIAGDYVFVASGFSYVTTQVLVNGAVADLSLANTTNGQWNTAHFGLTRQFQAGESIQIQTRPDFISALADGLWSNLDVVRHNTVGQSPSANAFRAQLSNATDFAAPTTAAFVNLKYANVDANSTGLVVQTDGSILVAQAGLYTIAGDFDFVAAPGSNFVPTQILVNGALVDLSLATSIGGQWNMAHFGLTRQFQAGEIVQIQTRPDLILAMDNGLWSNLDVVRYNVIVVNEAPVARDDAYTTSEDTTLTVVSPGVLSNDTDADGGSLITTLVSGPAHGTVSLNSNGSFTYTPATNYNGPDSFTYKTNDGSLDSGNATVSITVTAVNDAPVLSNVPPAVTINEAEPYSFTSTAADIDSPTLTFTLVGGPLNASIGAASGVFAWTPTEAQGAGTYSFKVRVSDGTATADADITITVNEVNVAPVVSGVPTEMTVPEMQAVNFTATATDDDAPVQSLVFSLLGAPSGASIGGSSGVFTWVPGEDQGPGTYTFTVRVSDGVIQTDRPITLHVTEVNQAPVLVIIGDNSVDEEGTLNFTLGAADSDLPHNALAYSIQSGYLPGMSLDATSGVFTWTPAETQDGLYSVVFAVSDGVGGMDTQTVVITVNEVNQAPVPANPGDQSVAEGSTLVFMLNATDGDLVNPNEMPNPLTYSIVNGGQFGMSLDPQTGTFSWTPDETQDGVYDLTFQVDDGEGGAVERTITITVAEVNASPLIGVIGDFAVNENTSLDFAIVGNDADAGPGARNTLSFSATGLPPGATLDSSTGAFHWTPTDDGIYEIVITVDDNGTPSLSDTKSFRITVANVSPSVSITGAPASVGEGTVVILGSVASDLAGAADPLTYAWSVTRNASPFALPVGTVTAAADFSFTPTDDGSYLVTLTVGDGDGGSATATKSITVNNVAPTGTYNAPTSVVYGSAIGVSITGEFDPSITDIATTLRYSFGYATSNSSPLAGSSYGSSSTTASANFSSLNSGIYYLFARIIDHDGGYTEYSSVVTVNQKIITPSITANSKVYDGTISATLTSQALSGVLLEDLGQVVLNVDAVNFGDENAGTGKMVTASGLFLSGVAAGNYALSSSLATTIADITPRNLWASIRPQTKIYTGSSSATLTPADFVLSGLVGAEGFTVTKTSGAYSISDVGLGTVVANLAEADFAAAPGTLASNYTLPTIASGLGQITAKTLTPYIAANHKAYDGGTTATLSTQAVTGVVPVDTADVSLTVTSANFDTASAGTGKTVTALGLALSGAAAGNYTLGTTTSVSTTADINQAIPTVSVTNNGGTYGGSVFAATAATVAGVDSTTLASFGDPSLTYHYYAGILTTSSQIAAATELSGGAPRNAGLYTVVAHFASANANYTSADSEPVSFMIAARAVTITADAKSKTYGDADSALTYQVTSGSLVAGEAFTGGLTRQAGSNVGIYAIHRDSLAISSNYAITYVGAELTITPRTLHVTASASQKVYDASTSAIVTLYDDRVAGDIFTETYATAAFADKNVGTGKTVILSGISISGGSSTNYTLANTVVTTTATISPRSLTVSATGSSKTYDGDATASVTLSDDRVTGDVLATVYGLASFSDKNVGIGKSVSVSGITINGIDAGNYAFNATTGTSADITTRHITGSFTTSSKIYDGTTSAAVLTRSTVGDVGGVVLIGGAATFADKNVENDKVATLVGATLMGDDAANYVLDSVSTTTASISARTLTVSAIANNKVYDGATIATVTLSDNRVSGDVIVDSYLAATFADKNVAANKAVSVVGIGLSGTDAGNYTFNTSTSTTAEITSRSLMVSATGVNRVYDGTTGATVALSDDRLGSDVVTTGYTTAVFTDKNVGANKTVYVTGISITGGADAGNYTLDGVTTTSTTADITAATLSVAADPLTKVYGASDPALSYVVSGLQFGDTGAVVLAGELTRASGQNVGSYAINQNTLSAGANYTISFTGSSLAITARPITVTADANGKTYGDADPSLTYQLTSGSLVSGDGFSGSLSRASGENVGTYAITQGTVALNSNYALTYVGADLRINRAYLTVTADSLSRPYGEANPTLSGTVAGIHYGDAITATYSTTATANSAVGTYSITVSLADPGGKLSNYEVLTTLGTLTVTPPLNEVPRIGLLTSSSPNGRVAEGELVLVAGLFSDSDRRDKHTAVIDWGDGTTTTAGILELFGVGALAGSHSYANGGIYTITVSLSDDWSSASKSTQVVVAGAVIKNRVLYVIGSNDDDNVTVSQSASNQTQIQANFLHGQSKTFSSTLYDSMVVLLGDGDDRATIASSVAKPAILSGGDGNDELYGGSGSSILLGGAGNDRLAGGLARDLLIGGVGADQLTGNAGDDILIGGFTAFDLNEVALAEILSEWNSSRSYATRVANLKGPGTGPRNNGSTFLIAEGTSATVFDDGAVDVLTGSAGLDWFLFDVDGDGNKKKKDKANDLASASEIGTDVDQAS</sequence>
<dbReference type="InterPro" id="IPR010221">
    <property type="entry name" value="VCBS_dom"/>
</dbReference>
<dbReference type="SUPFAM" id="SSF49299">
    <property type="entry name" value="PKD domain"/>
    <property type="match status" value="1"/>
</dbReference>
<dbReference type="InterPro" id="IPR000601">
    <property type="entry name" value="PKD_dom"/>
</dbReference>
<dbReference type="InterPro" id="IPR006644">
    <property type="entry name" value="Cadg"/>
</dbReference>
<dbReference type="SMART" id="SM00736">
    <property type="entry name" value="CADG"/>
    <property type="match status" value="4"/>
</dbReference>
<dbReference type="Pfam" id="PF18676">
    <property type="entry name" value="MBG_2"/>
    <property type="match status" value="4"/>
</dbReference>
<reference evidence="4" key="1">
    <citation type="submission" date="2024-05" db="EMBL/GenBank/DDBJ databases">
        <title>Planctomycetes of the genus Singulisphaera possess chitinolytic capabilities.</title>
        <authorList>
            <person name="Ivanova A."/>
        </authorList>
    </citation>
    <scope>NUCLEOTIDE SEQUENCE</scope>
    <source>
        <strain evidence="4">Ch08T</strain>
    </source>
</reference>
<dbReference type="InterPro" id="IPR011049">
    <property type="entry name" value="Serralysin-like_metalloprot_C"/>
</dbReference>
<dbReference type="InterPro" id="IPR041286">
    <property type="entry name" value="MBG_2"/>
</dbReference>
<dbReference type="InterPro" id="IPR015919">
    <property type="entry name" value="Cadherin-like_sf"/>
</dbReference>
<dbReference type="InterPro" id="IPR022409">
    <property type="entry name" value="PKD/Chitinase_dom"/>
</dbReference>
<dbReference type="Pfam" id="PF00353">
    <property type="entry name" value="HemolysinCabind"/>
    <property type="match status" value="1"/>
</dbReference>
<feature type="compositionally biased region" description="Basic residues" evidence="1">
    <location>
        <begin position="11"/>
        <end position="20"/>
    </location>
</feature>
<dbReference type="InterPro" id="IPR041248">
    <property type="entry name" value="YDG"/>
</dbReference>
<dbReference type="Gene3D" id="2.60.40.10">
    <property type="entry name" value="Immunoglobulins"/>
    <property type="match status" value="7"/>
</dbReference>
<feature type="compositionally biased region" description="Low complexity" evidence="1">
    <location>
        <begin position="1"/>
        <end position="10"/>
    </location>
</feature>
<dbReference type="GO" id="GO:0016020">
    <property type="term" value="C:membrane"/>
    <property type="evidence" value="ECO:0007669"/>
    <property type="project" value="InterPro"/>
</dbReference>
<dbReference type="Gene3D" id="3.30.160.710">
    <property type="match status" value="1"/>
</dbReference>
<feature type="region of interest" description="Disordered" evidence="1">
    <location>
        <begin position="1"/>
        <end position="20"/>
    </location>
</feature>
<proteinExistence type="predicted"/>
<evidence type="ECO:0000259" key="2">
    <source>
        <dbReference type="PROSITE" id="PS50093"/>
    </source>
</evidence>
<dbReference type="SMART" id="SM00089">
    <property type="entry name" value="PKD"/>
    <property type="match status" value="5"/>
</dbReference>
<evidence type="ECO:0000313" key="4">
    <source>
        <dbReference type="EMBL" id="XBH03890.1"/>
    </source>
</evidence>
<name>A0AAU7CFN2_9BACT</name>
<dbReference type="SMART" id="SM00112">
    <property type="entry name" value="CA"/>
    <property type="match status" value="4"/>
</dbReference>
<dbReference type="RefSeq" id="WP_406696632.1">
    <property type="nucleotide sequence ID" value="NZ_CP155447.1"/>
</dbReference>
<dbReference type="Pfam" id="PF18657">
    <property type="entry name" value="YDG"/>
    <property type="match status" value="7"/>
</dbReference>
<dbReference type="SUPFAM" id="SSF51120">
    <property type="entry name" value="beta-Roll"/>
    <property type="match status" value="1"/>
</dbReference>
<evidence type="ECO:0000256" key="1">
    <source>
        <dbReference type="SAM" id="MobiDB-lite"/>
    </source>
</evidence>
<dbReference type="InterPro" id="IPR002126">
    <property type="entry name" value="Cadherin-like_dom"/>
</dbReference>